<dbReference type="Proteomes" id="UP000831181">
    <property type="component" value="Chromosome"/>
</dbReference>
<feature type="transmembrane region" description="Helical" evidence="1">
    <location>
        <begin position="20"/>
        <end position="43"/>
    </location>
</feature>
<dbReference type="GO" id="GO:0016020">
    <property type="term" value="C:membrane"/>
    <property type="evidence" value="ECO:0007669"/>
    <property type="project" value="InterPro"/>
</dbReference>
<evidence type="ECO:0000313" key="3">
    <source>
        <dbReference type="Proteomes" id="UP000831181"/>
    </source>
</evidence>
<evidence type="ECO:0000313" key="2">
    <source>
        <dbReference type="EMBL" id="UQS86720.1"/>
    </source>
</evidence>
<feature type="transmembrane region" description="Helical" evidence="1">
    <location>
        <begin position="344"/>
        <end position="362"/>
    </location>
</feature>
<dbReference type="KEGG" id="lbe:MOO44_07500"/>
<sequence length="398" mass="45288">MSDLFKQRLGTHLTEMVKYLRYVFNDFFVIALLFLIGGLGFAYSNLLKQLHTGLWWPGIVIVVIGLIAQSFNHLATLIEPADRIFLIPQESAMHGYLKAAYRYSVLIAIIPQLLIWFILLPFIRVTMAFNWLELLGLLFTMVILKGADLRNQFNAAYHRSISAKLKWLINLVALTVTLLAPSLGIVISALFIGMTARNERGWQSRSLNWGTLIENEDARMLALYKFFNLFTDVPNIQGTTKRRRYLDFLINRIKPLPQNTYRYLYGHSIVRNGEYSGLHLRLTVIGAVLLVGVGGTYLPILIGMLFLYLIGFQLIPFYFHFTNNVFTHIYPVDTKLQLTSFKQVVAVLLNTSAVIFAIMTLIGSRSIIIGAISLVVNLAECWVLTNHLITNKINQKLD</sequence>
<keyword evidence="1" id="KW-1133">Transmembrane helix</keyword>
<proteinExistence type="predicted"/>
<feature type="transmembrane region" description="Helical" evidence="1">
    <location>
        <begin position="284"/>
        <end position="310"/>
    </location>
</feature>
<gene>
    <name evidence="2" type="ORF">MOO44_07500</name>
</gene>
<dbReference type="Pfam" id="PF05975">
    <property type="entry name" value="EcsB"/>
    <property type="match status" value="1"/>
</dbReference>
<keyword evidence="3" id="KW-1185">Reference proteome</keyword>
<feature type="transmembrane region" description="Helical" evidence="1">
    <location>
        <begin position="167"/>
        <end position="192"/>
    </location>
</feature>
<dbReference type="PIRSF" id="PIRSF037259">
    <property type="entry name" value="EcsB_ABC"/>
    <property type="match status" value="1"/>
</dbReference>
<feature type="transmembrane region" description="Helical" evidence="1">
    <location>
        <begin position="368"/>
        <end position="389"/>
    </location>
</feature>
<name>A0A976RRU3_9LACO</name>
<feature type="transmembrane region" description="Helical" evidence="1">
    <location>
        <begin position="99"/>
        <end position="123"/>
    </location>
</feature>
<dbReference type="AlphaFoldDB" id="A0A976RRU3"/>
<dbReference type="EMBL" id="CP093361">
    <property type="protein sequence ID" value="UQS86720.1"/>
    <property type="molecule type" value="Genomic_DNA"/>
</dbReference>
<keyword evidence="1" id="KW-0812">Transmembrane</keyword>
<protein>
    <submittedName>
        <fullName evidence="2">ABC transporter permease</fullName>
    </submittedName>
</protein>
<reference evidence="2" key="1">
    <citation type="journal article" date="2022" name="Int. J. Syst. Evol. Microbiol.">
        <title>Apilactobacillus apisilvae sp. nov., Nicolia spurrieriana gen. nov. sp. nov., Bombilactobacillus folatiphilus sp. nov. and Bombilactobacillus thymidiniphilus sp. nov., four new lactic acid bacterial isolates from stingless bees Tetragonula carbonaria and Austroplebeia australis.</title>
        <authorList>
            <person name="Oliphant S.A."/>
            <person name="Watson-Haigh N.S."/>
            <person name="Sumby K.M."/>
            <person name="Gardner J."/>
            <person name="Groom S."/>
            <person name="Jiranek V."/>
        </authorList>
    </citation>
    <scope>NUCLEOTIDE SEQUENCE</scope>
    <source>
        <strain evidence="2">SGEP1_A5</strain>
    </source>
</reference>
<feature type="transmembrane region" description="Helical" evidence="1">
    <location>
        <begin position="55"/>
        <end position="78"/>
    </location>
</feature>
<accession>A0A976RRU3</accession>
<dbReference type="InterPro" id="IPR010288">
    <property type="entry name" value="EcsB_ABC"/>
</dbReference>
<keyword evidence="1" id="KW-0472">Membrane</keyword>
<dbReference type="RefSeq" id="WP_260116522.1">
    <property type="nucleotide sequence ID" value="NZ_CP093361.1"/>
</dbReference>
<organism evidence="2 3">
    <name type="scientific">Nicoliella spurrieriana</name>
    <dbReference type="NCBI Taxonomy" id="2925830"/>
    <lineage>
        <taxon>Bacteria</taxon>
        <taxon>Bacillati</taxon>
        <taxon>Bacillota</taxon>
        <taxon>Bacilli</taxon>
        <taxon>Lactobacillales</taxon>
        <taxon>Lactobacillaceae</taxon>
        <taxon>Nicoliella</taxon>
    </lineage>
</organism>
<evidence type="ECO:0000256" key="1">
    <source>
        <dbReference type="SAM" id="Phobius"/>
    </source>
</evidence>